<evidence type="ECO:0000256" key="1">
    <source>
        <dbReference type="ARBA" id="ARBA00005417"/>
    </source>
</evidence>
<dbReference type="Proteomes" id="UP000184932">
    <property type="component" value="Unassembled WGS sequence"/>
</dbReference>
<evidence type="ECO:0000259" key="5">
    <source>
        <dbReference type="PROSITE" id="PS50893"/>
    </source>
</evidence>
<keyword evidence="3" id="KW-0547">Nucleotide-binding</keyword>
<dbReference type="OrthoDB" id="9802264at2"/>
<accession>A0A1N6GTV9</accession>
<evidence type="ECO:0000313" key="7">
    <source>
        <dbReference type="Proteomes" id="UP000184932"/>
    </source>
</evidence>
<gene>
    <name evidence="6" type="ORF">SAMN05444002_2774</name>
</gene>
<dbReference type="InterPro" id="IPR017871">
    <property type="entry name" value="ABC_transporter-like_CS"/>
</dbReference>
<reference evidence="7" key="1">
    <citation type="submission" date="2016-11" db="EMBL/GenBank/DDBJ databases">
        <authorList>
            <person name="Varghese N."/>
            <person name="Submissions S."/>
        </authorList>
    </citation>
    <scope>NUCLEOTIDE SEQUENCE [LARGE SCALE GENOMIC DNA]</scope>
    <source>
        <strain evidence="7">DSM 29440</strain>
    </source>
</reference>
<dbReference type="Gene3D" id="3.40.50.300">
    <property type="entry name" value="P-loop containing nucleotide triphosphate hydrolases"/>
    <property type="match status" value="1"/>
</dbReference>
<proteinExistence type="inferred from homology"/>
<sequence length="258" mass="28660">MNVQTNSSPIEFRSVSKAYGETKSRHVVFEDVSLTINSNEFVAVVGGSGCGKTTLMNMAAGFTKPSSGKVFVNDVEVTGAGRDRGVVFQQYAVFPWLTVRENIAFPLNLGCCKLAEEEKREIVDHYLAVMGLEKFENALPKQLSGGMKQRVAIGRAYAANPKILLMDEPFAALDAQSRVLMQDALQKITTEERKSAMFITHSVEEAIFLADRIVILAGRPARLAEDIRVPFGGERDEDIRLSSEFIELRRHIEHSLKH</sequence>
<feature type="domain" description="ABC transporter" evidence="5">
    <location>
        <begin position="10"/>
        <end position="243"/>
    </location>
</feature>
<evidence type="ECO:0000313" key="6">
    <source>
        <dbReference type="EMBL" id="SIO10946.1"/>
    </source>
</evidence>
<dbReference type="CDD" id="cd03293">
    <property type="entry name" value="ABC_NrtD_SsuB_transporters"/>
    <property type="match status" value="1"/>
</dbReference>
<organism evidence="6 7">
    <name type="scientific">Vannielia litorea</name>
    <dbReference type="NCBI Taxonomy" id="1217970"/>
    <lineage>
        <taxon>Bacteria</taxon>
        <taxon>Pseudomonadati</taxon>
        <taxon>Pseudomonadota</taxon>
        <taxon>Alphaproteobacteria</taxon>
        <taxon>Rhodobacterales</taxon>
        <taxon>Paracoccaceae</taxon>
        <taxon>Vannielia</taxon>
    </lineage>
</organism>
<protein>
    <submittedName>
        <fullName evidence="6">NitT/TauT family transport system ATP-binding protein</fullName>
    </submittedName>
</protein>
<keyword evidence="2" id="KW-0813">Transport</keyword>
<name>A0A1N6GTV9_9RHOB</name>
<dbReference type="PROSITE" id="PS00211">
    <property type="entry name" value="ABC_TRANSPORTER_1"/>
    <property type="match status" value="1"/>
</dbReference>
<evidence type="ECO:0000256" key="3">
    <source>
        <dbReference type="ARBA" id="ARBA00022741"/>
    </source>
</evidence>
<dbReference type="AlphaFoldDB" id="A0A1N6GTV9"/>
<dbReference type="GO" id="GO:0016887">
    <property type="term" value="F:ATP hydrolysis activity"/>
    <property type="evidence" value="ECO:0007669"/>
    <property type="project" value="InterPro"/>
</dbReference>
<evidence type="ECO:0000256" key="2">
    <source>
        <dbReference type="ARBA" id="ARBA00022448"/>
    </source>
</evidence>
<dbReference type="PROSITE" id="PS50893">
    <property type="entry name" value="ABC_TRANSPORTER_2"/>
    <property type="match status" value="1"/>
</dbReference>
<comment type="similarity">
    <text evidence="1">Belongs to the ABC transporter superfamily.</text>
</comment>
<keyword evidence="7" id="KW-1185">Reference proteome</keyword>
<dbReference type="PANTHER" id="PTHR42788:SF13">
    <property type="entry name" value="ALIPHATIC SULFONATES IMPORT ATP-BINDING PROTEIN SSUB"/>
    <property type="match status" value="1"/>
</dbReference>
<dbReference type="STRING" id="1217970.SAMN05444002_2774"/>
<evidence type="ECO:0000256" key="4">
    <source>
        <dbReference type="ARBA" id="ARBA00022840"/>
    </source>
</evidence>
<dbReference type="PANTHER" id="PTHR42788">
    <property type="entry name" value="TAURINE IMPORT ATP-BINDING PROTEIN-RELATED"/>
    <property type="match status" value="1"/>
</dbReference>
<dbReference type="Pfam" id="PF00005">
    <property type="entry name" value="ABC_tran"/>
    <property type="match status" value="1"/>
</dbReference>
<dbReference type="SUPFAM" id="SSF52540">
    <property type="entry name" value="P-loop containing nucleoside triphosphate hydrolases"/>
    <property type="match status" value="1"/>
</dbReference>
<dbReference type="SMART" id="SM00382">
    <property type="entry name" value="AAA"/>
    <property type="match status" value="1"/>
</dbReference>
<dbReference type="InterPro" id="IPR050166">
    <property type="entry name" value="ABC_transporter_ATP-bind"/>
</dbReference>
<dbReference type="InterPro" id="IPR003439">
    <property type="entry name" value="ABC_transporter-like_ATP-bd"/>
</dbReference>
<dbReference type="InterPro" id="IPR027417">
    <property type="entry name" value="P-loop_NTPase"/>
</dbReference>
<keyword evidence="4 6" id="KW-0067">ATP-binding</keyword>
<dbReference type="GO" id="GO:0005524">
    <property type="term" value="F:ATP binding"/>
    <property type="evidence" value="ECO:0007669"/>
    <property type="project" value="UniProtKB-KW"/>
</dbReference>
<dbReference type="InterPro" id="IPR003593">
    <property type="entry name" value="AAA+_ATPase"/>
</dbReference>
<dbReference type="EMBL" id="FSRL01000001">
    <property type="protein sequence ID" value="SIO10946.1"/>
    <property type="molecule type" value="Genomic_DNA"/>
</dbReference>
<dbReference type="RefSeq" id="WP_074256754.1">
    <property type="nucleotide sequence ID" value="NZ_FSRL01000001.1"/>
</dbReference>